<dbReference type="OrthoDB" id="10496029at2759"/>
<keyword evidence="4" id="KW-1185">Reference proteome</keyword>
<comment type="caution">
    <text evidence="3">The sequence shown here is derived from an EMBL/GenBank/DDBJ whole genome shotgun (WGS) entry which is preliminary data.</text>
</comment>
<dbReference type="EMBL" id="CAJVRM010000416">
    <property type="protein sequence ID" value="CAG8980767.1"/>
    <property type="molecule type" value="Genomic_DNA"/>
</dbReference>
<accession>A0A9N9LYJ5</accession>
<sequence length="125" mass="13876">MLIPNVFTAAAILSALVAGIPIPANHELSQQTLSKGIDPKKNLDLSKRARPGPTTAAKKLIVYISPYGPDKKHPDEVYADMMRERMRQKDMEREALEREALESQKFKIPDPSSRAAAFGPPPRKN</sequence>
<evidence type="ECO:0000313" key="3">
    <source>
        <dbReference type="EMBL" id="CAG8980767.1"/>
    </source>
</evidence>
<keyword evidence="2" id="KW-0732">Signal</keyword>
<feature type="compositionally biased region" description="Basic and acidic residues" evidence="1">
    <location>
        <begin position="84"/>
        <end position="108"/>
    </location>
</feature>
<dbReference type="AlphaFoldDB" id="A0A9N9LYJ5"/>
<feature type="chain" id="PRO_5040412420" evidence="2">
    <location>
        <begin position="20"/>
        <end position="125"/>
    </location>
</feature>
<evidence type="ECO:0000256" key="1">
    <source>
        <dbReference type="SAM" id="MobiDB-lite"/>
    </source>
</evidence>
<name>A0A9N9LYJ5_9HELO</name>
<proteinExistence type="predicted"/>
<feature type="region of interest" description="Disordered" evidence="1">
    <location>
        <begin position="84"/>
        <end position="125"/>
    </location>
</feature>
<evidence type="ECO:0000313" key="4">
    <source>
        <dbReference type="Proteomes" id="UP000701801"/>
    </source>
</evidence>
<reference evidence="3" key="1">
    <citation type="submission" date="2021-07" db="EMBL/GenBank/DDBJ databases">
        <authorList>
            <person name="Durling M."/>
        </authorList>
    </citation>
    <scope>NUCLEOTIDE SEQUENCE</scope>
</reference>
<dbReference type="Proteomes" id="UP000701801">
    <property type="component" value="Unassembled WGS sequence"/>
</dbReference>
<evidence type="ECO:0000256" key="2">
    <source>
        <dbReference type="SAM" id="SignalP"/>
    </source>
</evidence>
<protein>
    <submittedName>
        <fullName evidence="3">Uncharacterized protein</fullName>
    </submittedName>
</protein>
<organism evidence="3 4">
    <name type="scientific">Hymenoscyphus albidus</name>
    <dbReference type="NCBI Taxonomy" id="595503"/>
    <lineage>
        <taxon>Eukaryota</taxon>
        <taxon>Fungi</taxon>
        <taxon>Dikarya</taxon>
        <taxon>Ascomycota</taxon>
        <taxon>Pezizomycotina</taxon>
        <taxon>Leotiomycetes</taxon>
        <taxon>Helotiales</taxon>
        <taxon>Helotiaceae</taxon>
        <taxon>Hymenoscyphus</taxon>
    </lineage>
</organism>
<gene>
    <name evidence="3" type="ORF">HYALB_00012867</name>
</gene>
<feature type="signal peptide" evidence="2">
    <location>
        <begin position="1"/>
        <end position="19"/>
    </location>
</feature>